<keyword evidence="9 13" id="KW-0779">Telomere</keyword>
<dbReference type="AlphaFoldDB" id="A0A7I8JZR7"/>
<keyword evidence="7 13" id="KW-0479">Metal-binding</keyword>
<dbReference type="Proteomes" id="UP000663760">
    <property type="component" value="Chromosome 1"/>
</dbReference>
<dbReference type="Pfam" id="PF21399">
    <property type="entry name" value="TERT_C"/>
    <property type="match status" value="1"/>
</dbReference>
<feature type="region of interest" description="Disordered" evidence="14">
    <location>
        <begin position="819"/>
        <end position="863"/>
    </location>
</feature>
<organism evidence="16 17">
    <name type="scientific">Spirodela intermedia</name>
    <name type="common">Intermediate duckweed</name>
    <dbReference type="NCBI Taxonomy" id="51605"/>
    <lineage>
        <taxon>Eukaryota</taxon>
        <taxon>Viridiplantae</taxon>
        <taxon>Streptophyta</taxon>
        <taxon>Embryophyta</taxon>
        <taxon>Tracheophyta</taxon>
        <taxon>Spermatophyta</taxon>
        <taxon>Magnoliopsida</taxon>
        <taxon>Liliopsida</taxon>
        <taxon>Araceae</taxon>
        <taxon>Lemnoideae</taxon>
        <taxon>Spirodela</taxon>
    </lineage>
</organism>
<keyword evidence="10 13" id="KW-0695">RNA-directed DNA polymerase</keyword>
<evidence type="ECO:0000313" key="17">
    <source>
        <dbReference type="Proteomes" id="UP000663760"/>
    </source>
</evidence>
<dbReference type="Gene3D" id="1.10.132.70">
    <property type="match status" value="1"/>
</dbReference>
<accession>A0A7I8JZR7</accession>
<evidence type="ECO:0000313" key="16">
    <source>
        <dbReference type="EMBL" id="CAA7389368.1"/>
    </source>
</evidence>
<evidence type="ECO:0000256" key="1">
    <source>
        <dbReference type="ARBA" id="ARBA00008001"/>
    </source>
</evidence>
<dbReference type="InterPro" id="IPR021891">
    <property type="entry name" value="Telomerase_RBD"/>
</dbReference>
<feature type="compositionally biased region" description="Basic and acidic residues" evidence="14">
    <location>
        <begin position="836"/>
        <end position="851"/>
    </location>
</feature>
<gene>
    <name evidence="16" type="ORF">SI8410_01001420</name>
</gene>
<evidence type="ECO:0000256" key="9">
    <source>
        <dbReference type="ARBA" id="ARBA00022895"/>
    </source>
</evidence>
<dbReference type="InterPro" id="IPR049139">
    <property type="entry name" value="TERT_C"/>
</dbReference>
<keyword evidence="11 13" id="KW-0539">Nucleus</keyword>
<evidence type="ECO:0000259" key="15">
    <source>
        <dbReference type="PROSITE" id="PS50878"/>
    </source>
</evidence>
<comment type="catalytic activity">
    <reaction evidence="12 13">
        <text>DNA(n) + a 2'-deoxyribonucleoside 5'-triphosphate = DNA(n+1) + diphosphate</text>
        <dbReference type="Rhea" id="RHEA:22508"/>
        <dbReference type="Rhea" id="RHEA-COMP:17339"/>
        <dbReference type="Rhea" id="RHEA-COMP:17340"/>
        <dbReference type="ChEBI" id="CHEBI:33019"/>
        <dbReference type="ChEBI" id="CHEBI:61560"/>
        <dbReference type="ChEBI" id="CHEBI:173112"/>
        <dbReference type="EC" id="2.7.7.49"/>
    </reaction>
</comment>
<evidence type="ECO:0000256" key="13">
    <source>
        <dbReference type="RuleBase" id="RU365061"/>
    </source>
</evidence>
<reference evidence="16" key="1">
    <citation type="submission" date="2020-02" db="EMBL/GenBank/DDBJ databases">
        <authorList>
            <person name="Scholz U."/>
            <person name="Mascher M."/>
            <person name="Fiebig A."/>
        </authorList>
    </citation>
    <scope>NUCLEOTIDE SEQUENCE</scope>
</reference>
<evidence type="ECO:0000256" key="3">
    <source>
        <dbReference type="ARBA" id="ARBA00016182"/>
    </source>
</evidence>
<comment type="subcellular location">
    <subcellularLocation>
        <location evidence="13">Nucleus</location>
    </subcellularLocation>
    <subcellularLocation>
        <location evidence="13">Chromosome</location>
        <location evidence="13">Telomere</location>
    </subcellularLocation>
</comment>
<evidence type="ECO:0000256" key="5">
    <source>
        <dbReference type="ARBA" id="ARBA00022679"/>
    </source>
</evidence>
<evidence type="ECO:0000256" key="14">
    <source>
        <dbReference type="SAM" id="MobiDB-lite"/>
    </source>
</evidence>
<dbReference type="SMART" id="SM00975">
    <property type="entry name" value="Telomerase_RBD"/>
    <property type="match status" value="1"/>
</dbReference>
<feature type="region of interest" description="Disordered" evidence="14">
    <location>
        <begin position="521"/>
        <end position="550"/>
    </location>
</feature>
<dbReference type="Gene3D" id="3.30.70.2630">
    <property type="match status" value="1"/>
</dbReference>
<dbReference type="CDD" id="cd01648">
    <property type="entry name" value="TERT"/>
    <property type="match status" value="1"/>
</dbReference>
<dbReference type="GO" id="GO:0000781">
    <property type="term" value="C:chromosome, telomeric region"/>
    <property type="evidence" value="ECO:0007669"/>
    <property type="project" value="UniProtKB-SubCell"/>
</dbReference>
<evidence type="ECO:0000256" key="4">
    <source>
        <dbReference type="ARBA" id="ARBA00022454"/>
    </source>
</evidence>
<dbReference type="GO" id="GO:0003720">
    <property type="term" value="F:telomerase activity"/>
    <property type="evidence" value="ECO:0007669"/>
    <property type="project" value="InterPro"/>
</dbReference>
<name>A0A7I8JZR7_SPIIN</name>
<keyword evidence="6 13" id="KW-0548">Nucleotidyltransferase</keyword>
<sequence length="897" mass="102539">MELTYEFDLAAEKNTVIEKKLKKKFLGLHKTSENIHSEFLYAGTKKVNHLKQSLHESNSVDRGFLAAETKSYCEHKEVVSFIWAATRSIVPVDLLGDYSNWRSLRRNISKFVRLRRFETFCLRQCVNRLQTSKFSFLSRIPNRPLCYCFSREGSTMVKDCWESKDDWIVLKHKLFHGWIFWFFSCMVVPMLGANFYVTESEFGKHEALYYPKPVWTTLLARTMSCLKKQNYCPIDLKYFAKITSSRPFGFSKVRFLPKEKGMRLLANLKAPSKAWLLAKSSFCDHIAKTSDKSITRLKGRNSNRKLKLVHFRSVNSALHDVHAILKRIKSEHPLMVGASVFDYNDVYQVLYGFLARLKNGSTTVPKVFIVVADVSKAFDSINQDRLLDVMKDVIWKKEYLLRKYAQVICTKKTMSTRYGYVCVDRNEDHDIANSLTSIRSCSSHGIITDQGILKKIKHAEIHHLLREHVKSNILQLGRDFCLQRSGISQGSLLSSLLCSFYYGHLERSIIFPFLRKIPQLPHASSSSSNAKEPAIEGVARDDGNTEDPSSPQHILLRLVDDFLFISSSEKQASGFFNRLCRGFREYNCYMNSEKFGLNFDVGGKSAPRSNRRYVGADGIPFLPWSGLLVNCLTLEIQADYTRYLGSHLRSTLTVHAHAKVGEHLGEKLCNYMRPKCHPLFYDSYINSPAVVRLNAYQAFLLCAMKFHSYLRALPNCRLGPSRCLEIIQSYMHRLIKKRMYGVGRRKLDFVPALRLKKVETVWLGLSAYIRVLRKKQSRHGELLLLLGGALEGLGRLEGCDPSHLEYASVTQAWPVCVPSGAESSTTRRRNGALQGRRRDELLAGKGEQSERRKTRRMVRTAERRWPSRSVAAVTEGALMIGPPVRRRGEPGPSVSAL</sequence>
<protein>
    <recommendedName>
        <fullName evidence="3 13">Telomerase reverse transcriptase</fullName>
        <ecNumber evidence="2 13">2.7.7.49</ecNumber>
    </recommendedName>
    <alternativeName>
        <fullName evidence="13">Telomerase catalytic subunit</fullName>
    </alternativeName>
</protein>
<dbReference type="OrthoDB" id="289721at2759"/>
<keyword evidence="8 13" id="KW-0460">Magnesium</keyword>
<dbReference type="PRINTS" id="PR01365">
    <property type="entry name" value="TELOMERASERT"/>
</dbReference>
<evidence type="ECO:0000256" key="11">
    <source>
        <dbReference type="ARBA" id="ARBA00023242"/>
    </source>
</evidence>
<dbReference type="EC" id="2.7.7.49" evidence="2 13"/>
<dbReference type="GO" id="GO:0007004">
    <property type="term" value="P:telomere maintenance via telomerase"/>
    <property type="evidence" value="ECO:0007669"/>
    <property type="project" value="TreeGrafter"/>
</dbReference>
<keyword evidence="17" id="KW-1185">Reference proteome</keyword>
<evidence type="ECO:0000256" key="8">
    <source>
        <dbReference type="ARBA" id="ARBA00022842"/>
    </source>
</evidence>
<evidence type="ECO:0000256" key="12">
    <source>
        <dbReference type="ARBA" id="ARBA00048173"/>
    </source>
</evidence>
<dbReference type="Gene3D" id="1.10.357.90">
    <property type="match status" value="1"/>
</dbReference>
<dbReference type="InterPro" id="IPR000477">
    <property type="entry name" value="RT_dom"/>
</dbReference>
<dbReference type="GO" id="GO:0046872">
    <property type="term" value="F:metal ion binding"/>
    <property type="evidence" value="ECO:0007669"/>
    <property type="project" value="UniProtKB-KW"/>
</dbReference>
<dbReference type="EMBL" id="LR746264">
    <property type="protein sequence ID" value="CAA7389368.1"/>
    <property type="molecule type" value="Genomic_DNA"/>
</dbReference>
<proteinExistence type="inferred from homology"/>
<evidence type="ECO:0000256" key="6">
    <source>
        <dbReference type="ARBA" id="ARBA00022695"/>
    </source>
</evidence>
<evidence type="ECO:0000256" key="10">
    <source>
        <dbReference type="ARBA" id="ARBA00022918"/>
    </source>
</evidence>
<keyword evidence="4 13" id="KW-0158">Chromosome</keyword>
<dbReference type="GO" id="GO:0000333">
    <property type="term" value="C:telomerase catalytic core complex"/>
    <property type="evidence" value="ECO:0007669"/>
    <property type="project" value="TreeGrafter"/>
</dbReference>
<dbReference type="InterPro" id="IPR003545">
    <property type="entry name" value="Telomerase_RT"/>
</dbReference>
<evidence type="ECO:0000256" key="7">
    <source>
        <dbReference type="ARBA" id="ARBA00022723"/>
    </source>
</evidence>
<dbReference type="GO" id="GO:0070034">
    <property type="term" value="F:telomerase RNA binding"/>
    <property type="evidence" value="ECO:0007669"/>
    <property type="project" value="TreeGrafter"/>
</dbReference>
<comment type="similarity">
    <text evidence="1 13">Belongs to the reverse transcriptase family. Telomerase subfamily.</text>
</comment>
<feature type="domain" description="Reverse transcriptase" evidence="15">
    <location>
        <begin position="237"/>
        <end position="629"/>
    </location>
</feature>
<keyword evidence="5 13" id="KW-0808">Transferase</keyword>
<dbReference type="GO" id="GO:0042162">
    <property type="term" value="F:telomeric DNA binding"/>
    <property type="evidence" value="ECO:0007669"/>
    <property type="project" value="TreeGrafter"/>
</dbReference>
<dbReference type="PROSITE" id="PS50878">
    <property type="entry name" value="RT_POL"/>
    <property type="match status" value="1"/>
</dbReference>
<evidence type="ECO:0000256" key="2">
    <source>
        <dbReference type="ARBA" id="ARBA00012493"/>
    </source>
</evidence>
<dbReference type="PANTHER" id="PTHR12066">
    <property type="entry name" value="TELOMERASE REVERSE TRANSCRIPTASE"/>
    <property type="match status" value="1"/>
</dbReference>
<dbReference type="Pfam" id="PF12009">
    <property type="entry name" value="Telomerase_RBD"/>
    <property type="match status" value="1"/>
</dbReference>
<dbReference type="PANTHER" id="PTHR12066:SF0">
    <property type="entry name" value="TELOMERASE REVERSE TRANSCRIPTASE"/>
    <property type="match status" value="1"/>
</dbReference>
<comment type="function">
    <text evidence="13">Telomerase is a ribonucleoprotein enzyme essential for the replication of chromosome termini in most eukaryotes. It elongates telomeres. It is a reverse transcriptase that adds simple sequence repeats to chromosome ends by copying a template sequence within the RNA component of the enzyme.</text>
</comment>